<keyword evidence="3" id="KW-1185">Reference proteome</keyword>
<dbReference type="InterPro" id="IPR021621">
    <property type="entry name" value="Omp_AT"/>
</dbReference>
<evidence type="ECO:0000313" key="3">
    <source>
        <dbReference type="Proteomes" id="UP000809621"/>
    </source>
</evidence>
<proteinExistence type="predicted"/>
<organism evidence="2 3">
    <name type="scientific">Vibrio ulleungensis</name>
    <dbReference type="NCBI Taxonomy" id="2807619"/>
    <lineage>
        <taxon>Bacteria</taxon>
        <taxon>Pseudomonadati</taxon>
        <taxon>Pseudomonadota</taxon>
        <taxon>Gammaproteobacteria</taxon>
        <taxon>Vibrionales</taxon>
        <taxon>Vibrionaceae</taxon>
        <taxon>Vibrio</taxon>
    </lineage>
</organism>
<dbReference type="RefSeq" id="WP_205159791.1">
    <property type="nucleotide sequence ID" value="NZ_JAFEUM010000010.1"/>
</dbReference>
<accession>A0ABS2HNW8</accession>
<comment type="caution">
    <text evidence="2">The sequence shown here is derived from an EMBL/GenBank/DDBJ whole genome shotgun (WGS) entry which is preliminary data.</text>
</comment>
<name>A0ABS2HNW8_9VIBR</name>
<feature type="domain" description="Solitary outer membrane autotransporter-like beta-barrel" evidence="1">
    <location>
        <begin position="13"/>
        <end position="331"/>
    </location>
</feature>
<evidence type="ECO:0000259" key="1">
    <source>
        <dbReference type="Pfam" id="PF11557"/>
    </source>
</evidence>
<dbReference type="EMBL" id="JAFEUM010000010">
    <property type="protein sequence ID" value="MBM7038332.1"/>
    <property type="molecule type" value="Genomic_DNA"/>
</dbReference>
<reference evidence="2 3" key="1">
    <citation type="submission" date="2021-02" db="EMBL/GenBank/DDBJ databases">
        <authorList>
            <person name="Park J.-S."/>
        </authorList>
    </citation>
    <scope>NUCLEOTIDE SEQUENCE [LARGE SCALE GENOMIC DNA]</scope>
    <source>
        <strain evidence="2 3">188UL20-2</strain>
    </source>
</reference>
<dbReference type="Proteomes" id="UP000809621">
    <property type="component" value="Unassembled WGS sequence"/>
</dbReference>
<evidence type="ECO:0000313" key="2">
    <source>
        <dbReference type="EMBL" id="MBM7038332.1"/>
    </source>
</evidence>
<gene>
    <name evidence="2" type="ORF">JQC93_18275</name>
</gene>
<sequence length="331" mass="37127">MQKLVVAGIGTALITPVVMSAETIVDPTAHYEAVISAALVISEGDLLSFGFNVFDPNKILGTDNPNLGGADSIEAADRISSISLPTTFYVGDEEGLWLHRVKLRAAWMGLNREINYSILDVPAVEEWPNDYSDDSVLAGYAEYALGYNFAPRWHVYGGTGVHLMYYQNVFDANSPLISEVEKVGLDTYANTDTFAWVVEPQIDFNYTYEYPLAEFQFNSQYHYFYGQNFGGSGGQYRATPESWTISNSVQLKHHLPTFFEHKQNILWRFRRIDLGGDLRQPLGATHYNEYSVGWIIDTSRYSSLIYNVGLGININYGSSLNGGSIVFFYNE</sequence>
<protein>
    <submittedName>
        <fullName evidence="2">Solitary outer membrane autotransporter beta-barrel domain</fullName>
    </submittedName>
</protein>
<dbReference type="Pfam" id="PF11557">
    <property type="entry name" value="Omp_AT"/>
    <property type="match status" value="1"/>
</dbReference>